<feature type="compositionally biased region" description="Gly residues" evidence="1">
    <location>
        <begin position="1"/>
        <end position="11"/>
    </location>
</feature>
<proteinExistence type="predicted"/>
<dbReference type="OrthoDB" id="9929831at2"/>
<sequence length="424" mass="43637">MWTALGCGGSGASTQAPPPEEEDPGSTPQPPNPPTLEPGDARWTVHSRTLGRQDAVAVASDGLGGSVLLGTTHGATGTPDASSTDGGGTALTLAHHDGAGQVLWMRSFMPEPSESGAAQAHAQFLAVSSGGELFVAGKLEGRLRLGETLITDSHFVAKLASDGTPLWARATGTVKALTADIEGEVVVAHGRLVTRYDTRGTARWSQEMPALASASVVALDSDGGAVLAGQRPLAPFESIGFIARLSPVGEVYWELEVGPDAPSFTQVIFAADGGLRLTGDFQGTLHWGGAVLMPSCVAEGCARAAFVLAADAAGRPLWGHALTSPSPGEARGARLAADEEGGAAVLWKHGCGSELVRLSPLGELSWQAPYVTQPCDESLHLRDLTFLSGGDILGTGTFSGTRALGGEESFTSDDTDVFLQRLVP</sequence>
<reference evidence="2 3" key="1">
    <citation type="submission" date="2019-06" db="EMBL/GenBank/DDBJ databases">
        <authorList>
            <person name="Livingstone P."/>
            <person name="Whitworth D."/>
        </authorList>
    </citation>
    <scope>NUCLEOTIDE SEQUENCE [LARGE SCALE GENOMIC DNA]</scope>
    <source>
        <strain evidence="2 3">AM401</strain>
    </source>
</reference>
<dbReference type="EMBL" id="VIFM01000062">
    <property type="protein sequence ID" value="TQF14656.1"/>
    <property type="molecule type" value="Genomic_DNA"/>
</dbReference>
<evidence type="ECO:0000256" key="1">
    <source>
        <dbReference type="SAM" id="MobiDB-lite"/>
    </source>
</evidence>
<dbReference type="SUPFAM" id="SSF101898">
    <property type="entry name" value="NHL repeat"/>
    <property type="match status" value="1"/>
</dbReference>
<evidence type="ECO:0000313" key="3">
    <source>
        <dbReference type="Proteomes" id="UP000315369"/>
    </source>
</evidence>
<comment type="caution">
    <text evidence="2">The sequence shown here is derived from an EMBL/GenBank/DDBJ whole genome shotgun (WGS) entry which is preliminary data.</text>
</comment>
<organism evidence="2 3">
    <name type="scientific">Myxococcus llanfairpwllgwyngyllgogerychwyrndrobwllllantysiliogogogochensis</name>
    <dbReference type="NCBI Taxonomy" id="2590453"/>
    <lineage>
        <taxon>Bacteria</taxon>
        <taxon>Pseudomonadati</taxon>
        <taxon>Myxococcota</taxon>
        <taxon>Myxococcia</taxon>
        <taxon>Myxococcales</taxon>
        <taxon>Cystobacterineae</taxon>
        <taxon>Myxococcaceae</taxon>
        <taxon>Myxococcus</taxon>
    </lineage>
</organism>
<feature type="compositionally biased region" description="Pro residues" evidence="1">
    <location>
        <begin position="27"/>
        <end position="36"/>
    </location>
</feature>
<evidence type="ECO:0000313" key="2">
    <source>
        <dbReference type="EMBL" id="TQF14656.1"/>
    </source>
</evidence>
<dbReference type="Proteomes" id="UP000315369">
    <property type="component" value="Unassembled WGS sequence"/>
</dbReference>
<accession>A0A540X0A4</accession>
<feature type="region of interest" description="Disordered" evidence="1">
    <location>
        <begin position="1"/>
        <end position="41"/>
    </location>
</feature>
<gene>
    <name evidence="2" type="ORF">FJV41_17510</name>
</gene>
<keyword evidence="3" id="KW-1185">Reference proteome</keyword>
<protein>
    <submittedName>
        <fullName evidence="2">Uncharacterized protein</fullName>
    </submittedName>
</protein>
<dbReference type="Gene3D" id="2.80.10.50">
    <property type="match status" value="1"/>
</dbReference>
<dbReference type="RefSeq" id="WP_141643640.1">
    <property type="nucleotide sequence ID" value="NZ_VIFM01000062.1"/>
</dbReference>
<dbReference type="AlphaFoldDB" id="A0A540X0A4"/>
<name>A0A540X0A4_9BACT</name>